<dbReference type="AlphaFoldDB" id="A0A7V2F8B8"/>
<gene>
    <name evidence="1" type="ORF">ENO59_11450</name>
</gene>
<evidence type="ECO:0000313" key="1">
    <source>
        <dbReference type="EMBL" id="HER97100.1"/>
    </source>
</evidence>
<organism evidence="1">
    <name type="scientific">Rhodothermus marinus</name>
    <name type="common">Rhodothermus obamensis</name>
    <dbReference type="NCBI Taxonomy" id="29549"/>
    <lineage>
        <taxon>Bacteria</taxon>
        <taxon>Pseudomonadati</taxon>
        <taxon>Rhodothermota</taxon>
        <taxon>Rhodothermia</taxon>
        <taxon>Rhodothermales</taxon>
        <taxon>Rhodothermaceae</taxon>
        <taxon>Rhodothermus</taxon>
    </lineage>
</organism>
<dbReference type="EMBL" id="DSGB01000006">
    <property type="protein sequence ID" value="HER97100.1"/>
    <property type="molecule type" value="Genomic_DNA"/>
</dbReference>
<reference evidence="1" key="1">
    <citation type="journal article" date="2020" name="mSystems">
        <title>Genome- and Community-Level Interaction Insights into Carbon Utilization and Element Cycling Functions of Hydrothermarchaeota in Hydrothermal Sediment.</title>
        <authorList>
            <person name="Zhou Z."/>
            <person name="Liu Y."/>
            <person name="Xu W."/>
            <person name="Pan J."/>
            <person name="Luo Z.H."/>
            <person name="Li M."/>
        </authorList>
    </citation>
    <scope>NUCLEOTIDE SEQUENCE [LARGE SCALE GENOMIC DNA]</scope>
    <source>
        <strain evidence="1">SpSt-143</strain>
    </source>
</reference>
<comment type="caution">
    <text evidence="1">The sequence shown here is derived from an EMBL/GenBank/DDBJ whole genome shotgun (WGS) entry which is preliminary data.</text>
</comment>
<proteinExistence type="predicted"/>
<protein>
    <submittedName>
        <fullName evidence="1">Uncharacterized protein</fullName>
    </submittedName>
</protein>
<sequence length="269" mass="28317">MGRLVWIMGLAGSLLWGCDTLPGAPSLEGRPPVVSNLSFSPDSVDVAALPPDQVQGEVALVPLSIAVTARDPDGSVEQVAFVVRAPLQATEPVATGTLRAIGEDRYAGEITLQLQRAHVGPYTVLVYAVDNEQRLSNQVRGILWFWAAGGPPVIEEVLVPDTLRRPPHGAPPVTFRVVARVSDPDGLANILRVELRVAGGAPILLCDDGGKSSCGGVPSSGDEVAGDGRFTITLALSSDNAPGVYPFVFQAIDRTGLTSEEVRRDVVVE</sequence>
<accession>A0A7V2F8B8</accession>
<name>A0A7V2F8B8_RHOMR</name>